<dbReference type="OrthoDB" id="9919908at2"/>
<dbReference type="EMBL" id="BAFH01000004">
    <property type="protein sequence ID" value="GAB63318.1"/>
    <property type="molecule type" value="Genomic_DNA"/>
</dbReference>
<feature type="chain" id="PRO_5003671474" evidence="1">
    <location>
        <begin position="23"/>
        <end position="63"/>
    </location>
</feature>
<dbReference type="AlphaFoldDB" id="I3INM3"/>
<sequence length="63" mass="6748">MLKKFCLSIAVAGALISGIGMVNTTFINTALAEEKEKVCDKCNHVPSKIVPDCPCQCHGGQRK</sequence>
<feature type="signal peptide" evidence="1">
    <location>
        <begin position="1"/>
        <end position="22"/>
    </location>
</feature>
<gene>
    <name evidence="2" type="ORF">KSU1_D0009</name>
</gene>
<organism evidence="2 3">
    <name type="scientific">Candidatus Jettenia caeni</name>
    <dbReference type="NCBI Taxonomy" id="247490"/>
    <lineage>
        <taxon>Bacteria</taxon>
        <taxon>Pseudomonadati</taxon>
        <taxon>Planctomycetota</taxon>
        <taxon>Candidatus Brocadiia</taxon>
        <taxon>Candidatus Brocadiales</taxon>
        <taxon>Candidatus Brocadiaceae</taxon>
        <taxon>Candidatus Jettenia</taxon>
    </lineage>
</organism>
<comment type="caution">
    <text evidence="2">The sequence shown here is derived from an EMBL/GenBank/DDBJ whole genome shotgun (WGS) entry which is preliminary data.</text>
</comment>
<reference evidence="2 3" key="1">
    <citation type="journal article" date="2012" name="FEBS Lett.">
        <title>Anammox organism KSU-1 expresses a NirK-type copper-containing nitrite reductase instead of a NirS-type with cytochrome cd1.</title>
        <authorList>
            <person name="Hira D."/>
            <person name="Toh H."/>
            <person name="Migita C.T."/>
            <person name="Okubo H."/>
            <person name="Nishiyama T."/>
            <person name="Hattori M."/>
            <person name="Furukawa K."/>
            <person name="Fujii T."/>
        </authorList>
    </citation>
    <scope>NUCLEOTIDE SEQUENCE [LARGE SCALE GENOMIC DNA]</scope>
</reference>
<protein>
    <submittedName>
        <fullName evidence="2">Uncharacterized protein</fullName>
    </submittedName>
</protein>
<keyword evidence="3" id="KW-1185">Reference proteome</keyword>
<keyword evidence="1" id="KW-0732">Signal</keyword>
<evidence type="ECO:0000313" key="3">
    <source>
        <dbReference type="Proteomes" id="UP000002985"/>
    </source>
</evidence>
<proteinExistence type="predicted"/>
<name>I3INM3_9BACT</name>
<accession>I3INM3</accession>
<evidence type="ECO:0000313" key="2">
    <source>
        <dbReference type="EMBL" id="GAB63318.1"/>
    </source>
</evidence>
<evidence type="ECO:0000256" key="1">
    <source>
        <dbReference type="SAM" id="SignalP"/>
    </source>
</evidence>
<dbReference type="Proteomes" id="UP000002985">
    <property type="component" value="Unassembled WGS sequence"/>
</dbReference>